<dbReference type="SUPFAM" id="SSF46565">
    <property type="entry name" value="Chaperone J-domain"/>
    <property type="match status" value="1"/>
</dbReference>
<dbReference type="InParanoid" id="A0A067MPJ8"/>
<dbReference type="Pfam" id="PF00226">
    <property type="entry name" value="DnaJ"/>
    <property type="match status" value="1"/>
</dbReference>
<dbReference type="OrthoDB" id="10250354at2759"/>
<dbReference type="InterPro" id="IPR001623">
    <property type="entry name" value="DnaJ_domain"/>
</dbReference>
<dbReference type="PROSITE" id="PS50076">
    <property type="entry name" value="DNAJ_2"/>
    <property type="match status" value="1"/>
</dbReference>
<dbReference type="EMBL" id="KL198026">
    <property type="protein sequence ID" value="KDQ16635.1"/>
    <property type="molecule type" value="Genomic_DNA"/>
</dbReference>
<dbReference type="SMART" id="SM00271">
    <property type="entry name" value="DnaJ"/>
    <property type="match status" value="1"/>
</dbReference>
<feature type="transmembrane region" description="Helical" evidence="2">
    <location>
        <begin position="12"/>
        <end position="34"/>
    </location>
</feature>
<feature type="transmembrane region" description="Helical" evidence="2">
    <location>
        <begin position="55"/>
        <end position="75"/>
    </location>
</feature>
<dbReference type="HOGENOM" id="CLU_106381_0_0_1"/>
<keyword evidence="5" id="KW-1185">Reference proteome</keyword>
<dbReference type="GO" id="GO:0051787">
    <property type="term" value="F:misfolded protein binding"/>
    <property type="evidence" value="ECO:0007669"/>
    <property type="project" value="TreeGrafter"/>
</dbReference>
<dbReference type="PANTHER" id="PTHR44360:SF1">
    <property type="entry name" value="DNAJ HOMOLOG SUBFAMILY B MEMBER 9"/>
    <property type="match status" value="1"/>
</dbReference>
<evidence type="ECO:0000313" key="4">
    <source>
        <dbReference type="EMBL" id="KDQ16635.1"/>
    </source>
</evidence>
<name>A0A067MPJ8_BOTB1</name>
<keyword evidence="1" id="KW-0143">Chaperone</keyword>
<dbReference type="GO" id="GO:0051087">
    <property type="term" value="F:protein-folding chaperone binding"/>
    <property type="evidence" value="ECO:0007669"/>
    <property type="project" value="TreeGrafter"/>
</dbReference>
<organism evidence="4 5">
    <name type="scientific">Botryobasidium botryosum (strain FD-172 SS1)</name>
    <dbReference type="NCBI Taxonomy" id="930990"/>
    <lineage>
        <taxon>Eukaryota</taxon>
        <taxon>Fungi</taxon>
        <taxon>Dikarya</taxon>
        <taxon>Basidiomycota</taxon>
        <taxon>Agaricomycotina</taxon>
        <taxon>Agaricomycetes</taxon>
        <taxon>Cantharellales</taxon>
        <taxon>Botryobasidiaceae</taxon>
        <taxon>Botryobasidium</taxon>
    </lineage>
</organism>
<evidence type="ECO:0000256" key="1">
    <source>
        <dbReference type="ARBA" id="ARBA00023186"/>
    </source>
</evidence>
<dbReference type="InterPro" id="IPR036869">
    <property type="entry name" value="J_dom_sf"/>
</dbReference>
<feature type="domain" description="J" evidence="3">
    <location>
        <begin position="80"/>
        <end position="143"/>
    </location>
</feature>
<dbReference type="InterPro" id="IPR051948">
    <property type="entry name" value="Hsp70_co-chaperone_J-domain"/>
</dbReference>
<dbReference type="PRINTS" id="PR00625">
    <property type="entry name" value="JDOMAIN"/>
</dbReference>
<gene>
    <name evidence="4" type="ORF">BOTBODRAFT_106702</name>
</gene>
<evidence type="ECO:0000313" key="5">
    <source>
        <dbReference type="Proteomes" id="UP000027195"/>
    </source>
</evidence>
<keyword evidence="2" id="KW-0812">Transmembrane</keyword>
<dbReference type="GO" id="GO:0005783">
    <property type="term" value="C:endoplasmic reticulum"/>
    <property type="evidence" value="ECO:0007669"/>
    <property type="project" value="TreeGrafter"/>
</dbReference>
<dbReference type="STRING" id="930990.A0A067MPJ8"/>
<protein>
    <recommendedName>
        <fullName evidence="3">J domain-containing protein</fullName>
    </recommendedName>
</protein>
<dbReference type="Gene3D" id="1.10.287.110">
    <property type="entry name" value="DnaJ domain"/>
    <property type="match status" value="1"/>
</dbReference>
<feature type="transmembrane region" description="Helical" evidence="2">
    <location>
        <begin position="166"/>
        <end position="184"/>
    </location>
</feature>
<dbReference type="Proteomes" id="UP000027195">
    <property type="component" value="Unassembled WGS sequence"/>
</dbReference>
<dbReference type="CDD" id="cd06257">
    <property type="entry name" value="DnaJ"/>
    <property type="match status" value="1"/>
</dbReference>
<accession>A0A067MPJ8</accession>
<proteinExistence type="predicted"/>
<reference evidence="5" key="1">
    <citation type="journal article" date="2014" name="Proc. Natl. Acad. Sci. U.S.A.">
        <title>Extensive sampling of basidiomycete genomes demonstrates inadequacy of the white-rot/brown-rot paradigm for wood decay fungi.</title>
        <authorList>
            <person name="Riley R."/>
            <person name="Salamov A.A."/>
            <person name="Brown D.W."/>
            <person name="Nagy L.G."/>
            <person name="Floudas D."/>
            <person name="Held B.W."/>
            <person name="Levasseur A."/>
            <person name="Lombard V."/>
            <person name="Morin E."/>
            <person name="Otillar R."/>
            <person name="Lindquist E.A."/>
            <person name="Sun H."/>
            <person name="LaButti K.M."/>
            <person name="Schmutz J."/>
            <person name="Jabbour D."/>
            <person name="Luo H."/>
            <person name="Baker S.E."/>
            <person name="Pisabarro A.G."/>
            <person name="Walton J.D."/>
            <person name="Blanchette R.A."/>
            <person name="Henrissat B."/>
            <person name="Martin F."/>
            <person name="Cullen D."/>
            <person name="Hibbett D.S."/>
            <person name="Grigoriev I.V."/>
        </authorList>
    </citation>
    <scope>NUCLEOTIDE SEQUENCE [LARGE SCALE GENOMIC DNA]</scope>
    <source>
        <strain evidence="5">FD-172 SS1</strain>
    </source>
</reference>
<evidence type="ECO:0000256" key="2">
    <source>
        <dbReference type="SAM" id="Phobius"/>
    </source>
</evidence>
<dbReference type="GO" id="GO:0036503">
    <property type="term" value="P:ERAD pathway"/>
    <property type="evidence" value="ECO:0007669"/>
    <property type="project" value="TreeGrafter"/>
</dbReference>
<evidence type="ECO:0000259" key="3">
    <source>
        <dbReference type="PROSITE" id="PS50076"/>
    </source>
</evidence>
<sequence length="196" mass="21689">MSVSSLSPLAATVASLIGWAFLPDFLTVTALRLARRAGLAFAQSPAIPTSSRAYRITYSLVIASYLIYTIVAAVYTAPRNLYEVLGCTPGATETDLKYAYRSFAKKFHPDRIGPEGEAAFIVIRDAFETLKSPVKRFAYDRFGPDALEWTAATYREAIHQGLTASLGFYISTTIFTIIVALNNHSQVLVRLFRRSY</sequence>
<keyword evidence="2" id="KW-0472">Membrane</keyword>
<dbReference type="AlphaFoldDB" id="A0A067MPJ8"/>
<keyword evidence="2" id="KW-1133">Transmembrane helix</keyword>
<dbReference type="PANTHER" id="PTHR44360">
    <property type="entry name" value="DNAJ HOMOLOG SUBFAMILY B MEMBER 9"/>
    <property type="match status" value="1"/>
</dbReference>